<dbReference type="PANTHER" id="PTHR43451:SF1">
    <property type="entry name" value="ACETYLTRANSFERASE"/>
    <property type="match status" value="1"/>
</dbReference>
<dbReference type="SUPFAM" id="SSF55729">
    <property type="entry name" value="Acyl-CoA N-acyltransferases (Nat)"/>
    <property type="match status" value="1"/>
</dbReference>
<dbReference type="Proteomes" id="UP000034491">
    <property type="component" value="Unassembled WGS sequence"/>
</dbReference>
<dbReference type="InterPro" id="IPR016181">
    <property type="entry name" value="Acyl_CoA_acyltransferase"/>
</dbReference>
<organism evidence="2 3">
    <name type="scientific">Kiloniella litopenaei</name>
    <dbReference type="NCBI Taxonomy" id="1549748"/>
    <lineage>
        <taxon>Bacteria</taxon>
        <taxon>Pseudomonadati</taxon>
        <taxon>Pseudomonadota</taxon>
        <taxon>Alphaproteobacteria</taxon>
        <taxon>Rhodospirillales</taxon>
        <taxon>Kiloniellaceae</taxon>
        <taxon>Kiloniella</taxon>
    </lineage>
</organism>
<dbReference type="STRING" id="1549748.WH95_17005"/>
<dbReference type="RefSeq" id="WP_046509542.1">
    <property type="nucleotide sequence ID" value="NZ_LANI01000028.1"/>
</dbReference>
<accession>A0A0M2R5D2</accession>
<dbReference type="InterPro" id="IPR052564">
    <property type="entry name" value="N-acetyltrans/Recomb-assoc"/>
</dbReference>
<dbReference type="PANTHER" id="PTHR43451">
    <property type="entry name" value="ACETYLTRANSFERASE (GNAT) FAMILY PROTEIN"/>
    <property type="match status" value="1"/>
</dbReference>
<evidence type="ECO:0000313" key="3">
    <source>
        <dbReference type="Proteomes" id="UP000034491"/>
    </source>
</evidence>
<protein>
    <recommendedName>
        <fullName evidence="1">N-acetyltransferase domain-containing protein</fullName>
    </recommendedName>
</protein>
<gene>
    <name evidence="2" type="ORF">WH95_17005</name>
</gene>
<dbReference type="CDD" id="cd04301">
    <property type="entry name" value="NAT_SF"/>
    <property type="match status" value="1"/>
</dbReference>
<dbReference type="EMBL" id="LANI01000028">
    <property type="protein sequence ID" value="KKJ75659.1"/>
    <property type="molecule type" value="Genomic_DNA"/>
</dbReference>
<name>A0A0M2R5D2_9PROT</name>
<dbReference type="PATRIC" id="fig|1549748.8.peg.2171"/>
<dbReference type="Gene3D" id="3.40.630.30">
    <property type="match status" value="1"/>
</dbReference>
<feature type="domain" description="N-acetyltransferase" evidence="1">
    <location>
        <begin position="1"/>
        <end position="154"/>
    </location>
</feature>
<dbReference type="OrthoDB" id="9789081at2"/>
<keyword evidence="3" id="KW-1185">Reference proteome</keyword>
<dbReference type="GO" id="GO:0016747">
    <property type="term" value="F:acyltransferase activity, transferring groups other than amino-acyl groups"/>
    <property type="evidence" value="ECO:0007669"/>
    <property type="project" value="InterPro"/>
</dbReference>
<evidence type="ECO:0000259" key="1">
    <source>
        <dbReference type="PROSITE" id="PS51186"/>
    </source>
</evidence>
<sequence length="154" mass="17949">MIIRPHTPKDAVTLLQLFHDTVHNVNIQDYTQEQINAWAPESFDLNRWQERTKGYFIFVAEDDSGIVGFAELETNGHIDCFYVHHQKQGLGIGHKLIEAVEEKAKTLNLNEIYAEVSITARPFFEKKGFKIQEEQEVSIRGQKLKNYKMNRFLI</sequence>
<dbReference type="InterPro" id="IPR000182">
    <property type="entry name" value="GNAT_dom"/>
</dbReference>
<comment type="caution">
    <text evidence="2">The sequence shown here is derived from an EMBL/GenBank/DDBJ whole genome shotgun (WGS) entry which is preliminary data.</text>
</comment>
<dbReference type="Pfam" id="PF13673">
    <property type="entry name" value="Acetyltransf_10"/>
    <property type="match status" value="1"/>
</dbReference>
<dbReference type="PROSITE" id="PS51186">
    <property type="entry name" value="GNAT"/>
    <property type="match status" value="1"/>
</dbReference>
<reference evidence="2 3" key="1">
    <citation type="submission" date="2015-03" db="EMBL/GenBank/DDBJ databases">
        <title>Genome sequence of Kiloniella sp. P1-1, isolated from the gut microflora of Pacific white shrimp, Penaeus vannamei.</title>
        <authorList>
            <person name="Shao Z."/>
            <person name="Wang L."/>
            <person name="Li X."/>
        </authorList>
    </citation>
    <scope>NUCLEOTIDE SEQUENCE [LARGE SCALE GENOMIC DNA]</scope>
    <source>
        <strain evidence="2 3">P1-1</strain>
    </source>
</reference>
<evidence type="ECO:0000313" key="2">
    <source>
        <dbReference type="EMBL" id="KKJ75659.1"/>
    </source>
</evidence>
<proteinExistence type="predicted"/>
<dbReference type="AlphaFoldDB" id="A0A0M2R5D2"/>